<dbReference type="GO" id="GO:0004089">
    <property type="term" value="F:carbonate dehydratase activity"/>
    <property type="evidence" value="ECO:0007669"/>
    <property type="project" value="InterPro"/>
</dbReference>
<dbReference type="CDD" id="cd00326">
    <property type="entry name" value="alpha_CA"/>
    <property type="match status" value="1"/>
</dbReference>
<dbReference type="SUPFAM" id="SSF51069">
    <property type="entry name" value="Carbonic anhydrase"/>
    <property type="match status" value="1"/>
</dbReference>
<dbReference type="OMA" id="YRETVQW"/>
<dbReference type="PANTHER" id="PTHR18952">
    <property type="entry name" value="CARBONIC ANHYDRASE"/>
    <property type="match status" value="1"/>
</dbReference>
<evidence type="ECO:0000256" key="1">
    <source>
        <dbReference type="ARBA" id="ARBA00010718"/>
    </source>
</evidence>
<dbReference type="Pfam" id="PF00194">
    <property type="entry name" value="Carb_anhydrase"/>
    <property type="match status" value="1"/>
</dbReference>
<dbReference type="AlphaFoldDB" id="A0A915JS19"/>
<sequence>MAFLEGIKNSLKLDQVGNEVASKLNSARTFIHQQQESLGDHLMKSGAGPAVKMVKEKVFNLMPHNLTSYFGGLVKFAPGASGKQQSPVDIVSSLCIFDESLVDSQFTLSYFSEDAVELVNTGHSWQINMKVDSRSVLEATHLNSTYKLRQIHCHWGTEPMNGSEHIVGGVGYAGELHYVHWNLKYGTIEEALKFPDGIAVLGIFLNETHDDNPNFESLVKMMSKIPYKNETLALNNGFNFMSFIPAKLEYWTYEGSLTTPPYTECVVWTVFRAAIPISSRQLDAFRSLYTVAIENAETTSECRMLENVRPVQALNGRIVRSSFKAGGVAQ</sequence>
<dbReference type="InterPro" id="IPR023561">
    <property type="entry name" value="Carbonic_anhydrase_a-class"/>
</dbReference>
<reference evidence="4" key="1">
    <citation type="submission" date="2022-11" db="UniProtKB">
        <authorList>
            <consortium name="WormBaseParasite"/>
        </authorList>
    </citation>
    <scope>IDENTIFICATION</scope>
</reference>
<organism evidence="3 4">
    <name type="scientific">Romanomermis culicivorax</name>
    <name type="common">Nematode worm</name>
    <dbReference type="NCBI Taxonomy" id="13658"/>
    <lineage>
        <taxon>Eukaryota</taxon>
        <taxon>Metazoa</taxon>
        <taxon>Ecdysozoa</taxon>
        <taxon>Nematoda</taxon>
        <taxon>Enoplea</taxon>
        <taxon>Dorylaimia</taxon>
        <taxon>Mermithida</taxon>
        <taxon>Mermithoidea</taxon>
        <taxon>Mermithidae</taxon>
        <taxon>Romanomermis</taxon>
    </lineage>
</organism>
<dbReference type="InterPro" id="IPR036398">
    <property type="entry name" value="CA_dom_sf"/>
</dbReference>
<name>A0A915JS19_ROMCU</name>
<dbReference type="PANTHER" id="PTHR18952:SF176">
    <property type="entry name" value="CARBONIC ANHYDRASE"/>
    <property type="match status" value="1"/>
</dbReference>
<dbReference type="GO" id="GO:0008270">
    <property type="term" value="F:zinc ion binding"/>
    <property type="evidence" value="ECO:0007669"/>
    <property type="project" value="InterPro"/>
</dbReference>
<evidence type="ECO:0000313" key="3">
    <source>
        <dbReference type="Proteomes" id="UP000887565"/>
    </source>
</evidence>
<proteinExistence type="inferred from homology"/>
<comment type="similarity">
    <text evidence="1">Belongs to the alpha-carbonic anhydrase family.</text>
</comment>
<dbReference type="PROSITE" id="PS51144">
    <property type="entry name" value="ALPHA_CA_2"/>
    <property type="match status" value="1"/>
</dbReference>
<dbReference type="InterPro" id="IPR001148">
    <property type="entry name" value="CA_dom"/>
</dbReference>
<accession>A0A915JS19</accession>
<keyword evidence="3" id="KW-1185">Reference proteome</keyword>
<feature type="domain" description="Alpha-carbonic anhydrase" evidence="2">
    <location>
        <begin position="57"/>
        <end position="323"/>
    </location>
</feature>
<dbReference type="GO" id="GO:0005737">
    <property type="term" value="C:cytoplasm"/>
    <property type="evidence" value="ECO:0007669"/>
    <property type="project" value="TreeGrafter"/>
</dbReference>
<dbReference type="Gene3D" id="3.10.200.10">
    <property type="entry name" value="Alpha carbonic anhydrase"/>
    <property type="match status" value="1"/>
</dbReference>
<dbReference type="SMART" id="SM01057">
    <property type="entry name" value="Carb_anhydrase"/>
    <property type="match status" value="1"/>
</dbReference>
<evidence type="ECO:0000313" key="4">
    <source>
        <dbReference type="WBParaSite" id="nRc.2.0.1.t29100-RA"/>
    </source>
</evidence>
<dbReference type="Proteomes" id="UP000887565">
    <property type="component" value="Unplaced"/>
</dbReference>
<dbReference type="WBParaSite" id="nRc.2.0.1.t29100-RA">
    <property type="protein sequence ID" value="nRc.2.0.1.t29100-RA"/>
    <property type="gene ID" value="nRc.2.0.1.g29100"/>
</dbReference>
<evidence type="ECO:0000259" key="2">
    <source>
        <dbReference type="PROSITE" id="PS51144"/>
    </source>
</evidence>
<protein>
    <submittedName>
        <fullName evidence="4">Alpha-carbonic anhydrase domain-containing protein</fullName>
    </submittedName>
</protein>